<evidence type="ECO:0000256" key="2">
    <source>
        <dbReference type="ARBA" id="ARBA00022525"/>
    </source>
</evidence>
<dbReference type="Pfam" id="PF05184">
    <property type="entry name" value="SapB_1"/>
    <property type="match status" value="6"/>
</dbReference>
<evidence type="ECO:0000256" key="6">
    <source>
        <dbReference type="ARBA" id="ARBA00023180"/>
    </source>
</evidence>
<dbReference type="Gene3D" id="1.10.225.10">
    <property type="entry name" value="Saposin-like"/>
    <property type="match status" value="8"/>
</dbReference>
<dbReference type="SUPFAM" id="SSF47862">
    <property type="entry name" value="Saposin"/>
    <property type="match status" value="7"/>
</dbReference>
<dbReference type="InterPro" id="IPR007856">
    <property type="entry name" value="SapB_1"/>
</dbReference>
<evidence type="ECO:0000256" key="3">
    <source>
        <dbReference type="ARBA" id="ARBA00022729"/>
    </source>
</evidence>
<dbReference type="AlphaFoldDB" id="N6UD23"/>
<proteinExistence type="predicted"/>
<protein>
    <submittedName>
        <fullName evidence="7">Uncharacterized protein</fullName>
    </submittedName>
</protein>
<dbReference type="SMART" id="SM00162">
    <property type="entry name" value="SAPA"/>
    <property type="match status" value="1"/>
</dbReference>
<dbReference type="GO" id="GO:0006665">
    <property type="term" value="P:sphingolipid metabolic process"/>
    <property type="evidence" value="ECO:0007669"/>
    <property type="project" value="InterPro"/>
</dbReference>
<accession>N6UD23</accession>
<dbReference type="PROSITE" id="PS51110">
    <property type="entry name" value="SAP_A"/>
    <property type="match status" value="1"/>
</dbReference>
<dbReference type="InterPro" id="IPR008139">
    <property type="entry name" value="SaposinB_dom"/>
</dbReference>
<dbReference type="PROSITE" id="PS50015">
    <property type="entry name" value="SAP_B"/>
    <property type="match status" value="6"/>
</dbReference>
<evidence type="ECO:0000256" key="1">
    <source>
        <dbReference type="ARBA" id="ARBA00004613"/>
    </source>
</evidence>
<dbReference type="PANTHER" id="PTHR11480">
    <property type="entry name" value="SAPOSIN-RELATED"/>
    <property type="match status" value="1"/>
</dbReference>
<dbReference type="HOGENOM" id="CLU_013334_0_0_1"/>
<dbReference type="GO" id="GO:0016020">
    <property type="term" value="C:membrane"/>
    <property type="evidence" value="ECO:0007669"/>
    <property type="project" value="GOC"/>
</dbReference>
<dbReference type="EMBL" id="KB740874">
    <property type="protein sequence ID" value="ENN78536.1"/>
    <property type="molecule type" value="Genomic_DNA"/>
</dbReference>
<gene>
    <name evidence="7" type="ORF">YQE_05001</name>
</gene>
<evidence type="ECO:0000256" key="4">
    <source>
        <dbReference type="ARBA" id="ARBA00022737"/>
    </source>
</evidence>
<dbReference type="OMA" id="INTICDG"/>
<evidence type="ECO:0000313" key="7">
    <source>
        <dbReference type="EMBL" id="ENN78536.1"/>
    </source>
</evidence>
<dbReference type="PANTHER" id="PTHR11480:SF3">
    <property type="entry name" value="BCDNA.GH08312"/>
    <property type="match status" value="1"/>
</dbReference>
<keyword evidence="6" id="KW-0325">Glycoprotein</keyword>
<dbReference type="PRINTS" id="PR01797">
    <property type="entry name" value="SAPOSIN"/>
</dbReference>
<dbReference type="FunFam" id="1.10.225.10:FF:000002">
    <property type="entry name" value="prosaposin isoform X2"/>
    <property type="match status" value="2"/>
</dbReference>
<dbReference type="InterPro" id="IPR003119">
    <property type="entry name" value="SAP_A"/>
</dbReference>
<dbReference type="GO" id="GO:0005576">
    <property type="term" value="C:extracellular region"/>
    <property type="evidence" value="ECO:0007669"/>
    <property type="project" value="UniProtKB-SubCell"/>
</dbReference>
<sequence length="894" mass="100780">MKLKSEVNNLLNYFIDVATSSAHLLGEKRCTYGPSYWCQNLTNAGDCHATKHCIQTVWIHITYPEDTTSICDTCKEMVKEARDQLESNETQELIKEVFEGSCALLRVKPIVVECDKIADNYIPDLIDTLASEMNPQTVCAVAGLCNNGRITQMLEEEQELSKKPTELEPKNSRCENCNTVMDIVVNKFNAMEKNDFLKQILQVCEVCGEFSSFSDACSNQVITNFEDLYSFLKQNFNSNDFCLLSGECYTNFHKHHVEITPMSKIGYVPVKNEQDDLPCELCEQLVTHLREVLIANTTEAEFKLVLEGLCKQAKKSFSTECLSIVDQYYDMIYQYVVTELNSTTACTAIGICPSNEKQTLFIAPLLPVENVPKAVKLNQEAKPVTIPNDDLVVKVIKPKQEAILSAVDMQLPIDLLVPPHQQVYNQQFCIFCQYFLHYLQNEITDPTVESDVKKVIDKACSKLPRSVNETCVEFVNTYEPAMVAILAQEIDPSQICPLLKACPKDESKDVDIFMTAQSSEKCPLCLLTVTKLESMIKRKATKDEIKESLEKVCNHLPGNLKPECTDFVNTYTDELIEMLMADFKPEEVCVYLKLCTDKSPIADFIISKDPHEEFRGDTETNAIFDDTVEGHQVEMYDTESCILCEFVMKEVDDKLKDQTVQGDIKDIVHDICKALPGTVKDSCNKFVSQYADMVIILLEEALDPKEICTYMKFCKPKHALDFIRDEVSKCSGCKSTAQVMNQVLQNPKVARTMENIFSKTCRGMPSSDMKKSCFTTFFKNGELEYEAAYLILSDLASLQVALAFQPEIADCVICKAIVKGVRELIKNNKTKDAIQKALRQVCKKVHSHKCRDIVNKHFDQFVNLILAGTKSGKICSLISLCTGNPTTAGHLHIL</sequence>
<dbReference type="SMART" id="SM00741">
    <property type="entry name" value="SapB"/>
    <property type="match status" value="7"/>
</dbReference>
<feature type="non-terminal residue" evidence="7">
    <location>
        <position position="1"/>
    </location>
</feature>
<dbReference type="Pfam" id="PF03489">
    <property type="entry name" value="SapB_2"/>
    <property type="match status" value="6"/>
</dbReference>
<keyword evidence="2" id="KW-0964">Secreted</keyword>
<dbReference type="Pfam" id="PF02199">
    <property type="entry name" value="SapA"/>
    <property type="match status" value="1"/>
</dbReference>
<keyword evidence="5" id="KW-1015">Disulfide bond</keyword>
<dbReference type="OrthoDB" id="69496at2759"/>
<name>N6UD23_DENPD</name>
<comment type="subcellular location">
    <subcellularLocation>
        <location evidence="1">Secreted</location>
    </subcellularLocation>
</comment>
<keyword evidence="3" id="KW-0732">Signal</keyword>
<reference evidence="7" key="1">
    <citation type="journal article" date="2013" name="Genome Biol.">
        <title>Draft genome of the mountain pine beetle, Dendroctonus ponderosae Hopkins, a major forest pest.</title>
        <authorList>
            <person name="Keeling C.I."/>
            <person name="Yuen M.M."/>
            <person name="Liao N.Y."/>
            <person name="Docking T.R."/>
            <person name="Chan S.K."/>
            <person name="Taylor G.A."/>
            <person name="Palmquist D.L."/>
            <person name="Jackman S.D."/>
            <person name="Nguyen A."/>
            <person name="Li M."/>
            <person name="Henderson H."/>
            <person name="Janes J.K."/>
            <person name="Zhao Y."/>
            <person name="Pandoh P."/>
            <person name="Moore R."/>
            <person name="Sperling F.A."/>
            <person name="Huber D.P."/>
            <person name="Birol I."/>
            <person name="Jones S.J."/>
            <person name="Bohlmann J."/>
        </authorList>
    </citation>
    <scope>NUCLEOTIDE SEQUENCE</scope>
</reference>
<dbReference type="InterPro" id="IPR011001">
    <property type="entry name" value="Saposin-like"/>
</dbReference>
<dbReference type="InterPro" id="IPR051428">
    <property type="entry name" value="Sphingo_Act-Surfact_Prot"/>
</dbReference>
<dbReference type="GO" id="GO:0005764">
    <property type="term" value="C:lysosome"/>
    <property type="evidence" value="ECO:0007669"/>
    <property type="project" value="InterPro"/>
</dbReference>
<evidence type="ECO:0000256" key="5">
    <source>
        <dbReference type="ARBA" id="ARBA00023157"/>
    </source>
</evidence>
<dbReference type="InterPro" id="IPR008138">
    <property type="entry name" value="SapB_2"/>
</dbReference>
<keyword evidence="4" id="KW-0677">Repeat</keyword>
<dbReference type="InterPro" id="IPR008373">
    <property type="entry name" value="Saposin"/>
</dbReference>
<organism evidence="7">
    <name type="scientific">Dendroctonus ponderosae</name>
    <name type="common">Mountain pine beetle</name>
    <dbReference type="NCBI Taxonomy" id="77166"/>
    <lineage>
        <taxon>Eukaryota</taxon>
        <taxon>Metazoa</taxon>
        <taxon>Ecdysozoa</taxon>
        <taxon>Arthropoda</taxon>
        <taxon>Hexapoda</taxon>
        <taxon>Insecta</taxon>
        <taxon>Pterygota</taxon>
        <taxon>Neoptera</taxon>
        <taxon>Endopterygota</taxon>
        <taxon>Coleoptera</taxon>
        <taxon>Polyphaga</taxon>
        <taxon>Cucujiformia</taxon>
        <taxon>Curculionidae</taxon>
        <taxon>Scolytinae</taxon>
        <taxon>Dendroctonus</taxon>
    </lineage>
</organism>